<protein>
    <recommendedName>
        <fullName evidence="4">GH16 domain-containing protein</fullName>
    </recommendedName>
</protein>
<evidence type="ECO:0000256" key="2">
    <source>
        <dbReference type="SAM" id="MobiDB-lite"/>
    </source>
</evidence>
<dbReference type="SUPFAM" id="SSF49899">
    <property type="entry name" value="Concanavalin A-like lectins/glucanases"/>
    <property type="match status" value="1"/>
</dbReference>
<evidence type="ECO:0000259" key="4">
    <source>
        <dbReference type="PROSITE" id="PS51762"/>
    </source>
</evidence>
<dbReference type="PANTHER" id="PTHR10963">
    <property type="entry name" value="GLYCOSYL HYDROLASE-RELATED"/>
    <property type="match status" value="1"/>
</dbReference>
<organism evidence="5 6">
    <name type="scientific">Cyclocybe aegerita</name>
    <name type="common">Black poplar mushroom</name>
    <name type="synonym">Agrocybe aegerita</name>
    <dbReference type="NCBI Taxonomy" id="1973307"/>
    <lineage>
        <taxon>Eukaryota</taxon>
        <taxon>Fungi</taxon>
        <taxon>Dikarya</taxon>
        <taxon>Basidiomycota</taxon>
        <taxon>Agaricomycotina</taxon>
        <taxon>Agaricomycetes</taxon>
        <taxon>Agaricomycetidae</taxon>
        <taxon>Agaricales</taxon>
        <taxon>Agaricineae</taxon>
        <taxon>Bolbitiaceae</taxon>
        <taxon>Cyclocybe</taxon>
    </lineage>
</organism>
<keyword evidence="3" id="KW-0812">Transmembrane</keyword>
<dbReference type="AlphaFoldDB" id="A0A8S0WKE1"/>
<comment type="similarity">
    <text evidence="1">Belongs to the glycosyl hydrolase 16 family.</text>
</comment>
<dbReference type="PROSITE" id="PS51762">
    <property type="entry name" value="GH16_2"/>
    <property type="match status" value="1"/>
</dbReference>
<feature type="compositionally biased region" description="Polar residues" evidence="2">
    <location>
        <begin position="213"/>
        <end position="227"/>
    </location>
</feature>
<name>A0A8S0WKE1_CYCAE</name>
<keyword evidence="6" id="KW-1185">Reference proteome</keyword>
<dbReference type="InterPro" id="IPR013320">
    <property type="entry name" value="ConA-like_dom_sf"/>
</dbReference>
<dbReference type="GO" id="GO:0005975">
    <property type="term" value="P:carbohydrate metabolic process"/>
    <property type="evidence" value="ECO:0007669"/>
    <property type="project" value="InterPro"/>
</dbReference>
<feature type="region of interest" description="Disordered" evidence="2">
    <location>
        <begin position="209"/>
        <end position="235"/>
    </location>
</feature>
<dbReference type="Gene3D" id="2.60.120.200">
    <property type="match status" value="1"/>
</dbReference>
<gene>
    <name evidence="5" type="ORF">AAE3_LOCUS6678</name>
</gene>
<dbReference type="OrthoDB" id="4781at2759"/>
<keyword evidence="3" id="KW-1133">Transmembrane helix</keyword>
<dbReference type="PANTHER" id="PTHR10963:SF55">
    <property type="entry name" value="GLYCOSIDE HYDROLASE FAMILY 16 PROTEIN"/>
    <property type="match status" value="1"/>
</dbReference>
<evidence type="ECO:0000313" key="5">
    <source>
        <dbReference type="EMBL" id="CAA7264547.1"/>
    </source>
</evidence>
<feature type="domain" description="GH16" evidence="4">
    <location>
        <begin position="407"/>
        <end position="689"/>
    </location>
</feature>
<dbReference type="GO" id="GO:0004553">
    <property type="term" value="F:hydrolase activity, hydrolyzing O-glycosyl compounds"/>
    <property type="evidence" value="ECO:0007669"/>
    <property type="project" value="InterPro"/>
</dbReference>
<feature type="compositionally biased region" description="Polar residues" evidence="2">
    <location>
        <begin position="153"/>
        <end position="166"/>
    </location>
</feature>
<dbReference type="InterPro" id="IPR000757">
    <property type="entry name" value="Beta-glucanase-like"/>
</dbReference>
<dbReference type="Proteomes" id="UP000467700">
    <property type="component" value="Unassembled WGS sequence"/>
</dbReference>
<evidence type="ECO:0000256" key="3">
    <source>
        <dbReference type="SAM" id="Phobius"/>
    </source>
</evidence>
<keyword evidence="3" id="KW-0472">Membrane</keyword>
<evidence type="ECO:0000313" key="6">
    <source>
        <dbReference type="Proteomes" id="UP000467700"/>
    </source>
</evidence>
<dbReference type="EMBL" id="CACVBS010000045">
    <property type="protein sequence ID" value="CAA7264547.1"/>
    <property type="molecule type" value="Genomic_DNA"/>
</dbReference>
<feature type="transmembrane region" description="Helical" evidence="3">
    <location>
        <begin position="284"/>
        <end position="306"/>
    </location>
</feature>
<dbReference type="InterPro" id="IPR050546">
    <property type="entry name" value="Glycosyl_Hydrlase_16"/>
</dbReference>
<dbReference type="Pfam" id="PF00722">
    <property type="entry name" value="Glyco_hydro_16"/>
    <property type="match status" value="1"/>
</dbReference>
<evidence type="ECO:0000256" key="1">
    <source>
        <dbReference type="ARBA" id="ARBA00006865"/>
    </source>
</evidence>
<accession>A0A8S0WKE1</accession>
<proteinExistence type="inferred from homology"/>
<reference evidence="5 6" key="1">
    <citation type="submission" date="2020-01" db="EMBL/GenBank/DDBJ databases">
        <authorList>
            <person name="Gupta K D."/>
        </authorList>
    </citation>
    <scope>NUCLEOTIDE SEQUENCE [LARGE SCALE GENOMIC DNA]</scope>
</reference>
<comment type="caution">
    <text evidence="5">The sequence shown here is derived from an EMBL/GenBank/DDBJ whole genome shotgun (WGS) entry which is preliminary data.</text>
</comment>
<sequence length="689" mass="76339">METIRIHPDYSLRNPIQCSSTSKIVRQDRALQTFGDVISADEDILITSHLFSDFEGSQLPPKAQASIEYVLLIAAACSISTMPVPPLPAAGDEKLTPPHPKFTIAGGSASDPEQERNGIAHHSRTMSLESHPVTHRSLTFNNPPTAFSLNTQAFFTPDQSPGTTPGVQPITGNGYPFPDASSDTHRSGVNSVSTSTSVADFSGLSSLAFPSRPGTSDNGSSLRPTSGRSREAFASPRARPMTIYSTVVSSSVKVERERHKSTMLTPSTTLHKPWLSTRDPYQRISYVITYAFLFLGVCLGAVRCYFGWLDVRLLKGNMCVVMDENFDSDVGLFGDNGKFFREVEMSGFGNGQFEMATASQNNSYVRNGRLYITPTLTSDNIGEDAIIDGTVYNITGCTYNITQGISYTSTMLSLPRNGSAIASDQPFDVERYTKACSAVSNATSGQIINPIQSARLTTRKTASIKYGRVEVRAKIPTGDWLWPAIWMMPVDSKYGPWPMSGEIDIMEARGNGPEYPKQGSNYVRGSLNWGPLTWLNGVSKTYGWWTLRRGSYDQDFHTYALEWDKDFMRIYVDSRLHHMLDLRMKKPFFELGDFPPVVQNGSEAVILNNPWVNGTTSAPFDQPFFLILNVAVGGTNGWFPDGNEKPWLDGSNTAMGDFWRSRDKWLPTWSTDPEDRSLVVDSIKMWQQC</sequence>
<feature type="region of interest" description="Disordered" evidence="2">
    <location>
        <begin position="153"/>
        <end position="195"/>
    </location>
</feature>